<comment type="caution">
    <text evidence="1">The sequence shown here is derived from an EMBL/GenBank/DDBJ whole genome shotgun (WGS) entry which is preliminary data.</text>
</comment>
<protein>
    <recommendedName>
        <fullName evidence="3">Transcriptional regulator</fullName>
    </recommendedName>
</protein>
<organism evidence="1 2">
    <name type="scientific">Photobacterium rosenbergii</name>
    <dbReference type="NCBI Taxonomy" id="294936"/>
    <lineage>
        <taxon>Bacteria</taxon>
        <taxon>Pseudomonadati</taxon>
        <taxon>Pseudomonadota</taxon>
        <taxon>Gammaproteobacteria</taxon>
        <taxon>Vibrionales</taxon>
        <taxon>Vibrionaceae</taxon>
        <taxon>Photobacterium</taxon>
    </lineage>
</organism>
<evidence type="ECO:0000313" key="2">
    <source>
        <dbReference type="Proteomes" id="UP001186452"/>
    </source>
</evidence>
<dbReference type="EMBL" id="JAWJZI010000001">
    <property type="protein sequence ID" value="MDV5167447.1"/>
    <property type="molecule type" value="Genomic_DNA"/>
</dbReference>
<accession>A0ABU3ZBF9</accession>
<dbReference type="Proteomes" id="UP001186452">
    <property type="component" value="Unassembled WGS sequence"/>
</dbReference>
<evidence type="ECO:0000313" key="1">
    <source>
        <dbReference type="EMBL" id="MDV5167447.1"/>
    </source>
</evidence>
<proteinExistence type="predicted"/>
<dbReference type="RefSeq" id="WP_317519996.1">
    <property type="nucleotide sequence ID" value="NZ_JAWJZI010000001.1"/>
</dbReference>
<sequence length="177" mass="20451">MADLESDDFENCDLENTDLEKNHSIDGWLEKVSKLDLNSINGIHPAIQLLNDAPQVMFGPVITDSQNEAIAYWVELCQRLEHFYQQSGDSNLAFRYKQFCYSKIQTLAIAPEQDEAVKRWCIKKLELQIISMLEFCQQQAKSSWQEESQHLINDHVHFMQSINHQNLSLGSVIRASH</sequence>
<reference evidence="1 2" key="1">
    <citation type="submission" date="2023-10" db="EMBL/GenBank/DDBJ databases">
        <title>Marine bacteria isolated from horseshoe crab.</title>
        <authorList>
            <person name="Cheng T.H."/>
        </authorList>
    </citation>
    <scope>NUCLEOTIDE SEQUENCE [LARGE SCALE GENOMIC DNA]</scope>
    <source>
        <strain evidence="1 2">HSC6</strain>
    </source>
</reference>
<name>A0ABU3ZBF9_9GAMM</name>
<evidence type="ECO:0008006" key="3">
    <source>
        <dbReference type="Google" id="ProtNLM"/>
    </source>
</evidence>
<keyword evidence="2" id="KW-1185">Reference proteome</keyword>
<gene>
    <name evidence="1" type="ORF">R2X38_00370</name>
</gene>